<comment type="caution">
    <text evidence="5">The sequence shown here is derived from an EMBL/GenBank/DDBJ whole genome shotgun (WGS) entry which is preliminary data.</text>
</comment>
<dbReference type="GO" id="GO:0004311">
    <property type="term" value="F:geranylgeranyl diphosphate synthase activity"/>
    <property type="evidence" value="ECO:0007669"/>
    <property type="project" value="TreeGrafter"/>
</dbReference>
<evidence type="ECO:0000313" key="5">
    <source>
        <dbReference type="EMBL" id="KAL0343329.1"/>
    </source>
</evidence>
<evidence type="ECO:0000256" key="3">
    <source>
        <dbReference type="ARBA" id="ARBA00022723"/>
    </source>
</evidence>
<dbReference type="EMBL" id="JACGWK010000007">
    <property type="protein sequence ID" value="KAL0343329.1"/>
    <property type="molecule type" value="Genomic_DNA"/>
</dbReference>
<dbReference type="GO" id="GO:0046872">
    <property type="term" value="F:metal ion binding"/>
    <property type="evidence" value="ECO:0007669"/>
    <property type="project" value="UniProtKB-KW"/>
</dbReference>
<keyword evidence="3" id="KW-0479">Metal-binding</keyword>
<evidence type="ECO:0000256" key="1">
    <source>
        <dbReference type="ARBA" id="ARBA00001946"/>
    </source>
</evidence>
<evidence type="ECO:0000256" key="2">
    <source>
        <dbReference type="ARBA" id="ARBA00006706"/>
    </source>
</evidence>
<name>A0AAW2NKZ9_9LAMI</name>
<dbReference type="PANTHER" id="PTHR43281">
    <property type="entry name" value="FARNESYL DIPHOSPHATE SYNTHASE"/>
    <property type="match status" value="1"/>
</dbReference>
<dbReference type="AlphaFoldDB" id="A0AAW2NKZ9"/>
<dbReference type="GO" id="GO:0008299">
    <property type="term" value="P:isoprenoid biosynthetic process"/>
    <property type="evidence" value="ECO:0007669"/>
    <property type="project" value="InterPro"/>
</dbReference>
<reference evidence="5" key="2">
    <citation type="journal article" date="2024" name="Plant">
        <title>Genomic evolution and insights into agronomic trait innovations of Sesamum species.</title>
        <authorList>
            <person name="Miao H."/>
            <person name="Wang L."/>
            <person name="Qu L."/>
            <person name="Liu H."/>
            <person name="Sun Y."/>
            <person name="Le M."/>
            <person name="Wang Q."/>
            <person name="Wei S."/>
            <person name="Zheng Y."/>
            <person name="Lin W."/>
            <person name="Duan Y."/>
            <person name="Cao H."/>
            <person name="Xiong S."/>
            <person name="Wang X."/>
            <person name="Wei L."/>
            <person name="Li C."/>
            <person name="Ma Q."/>
            <person name="Ju M."/>
            <person name="Zhao R."/>
            <person name="Li G."/>
            <person name="Mu C."/>
            <person name="Tian Q."/>
            <person name="Mei H."/>
            <person name="Zhang T."/>
            <person name="Gao T."/>
            <person name="Zhang H."/>
        </authorList>
    </citation>
    <scope>NUCLEOTIDE SEQUENCE</scope>
    <source>
        <strain evidence="5">G01</strain>
    </source>
</reference>
<sequence length="173" mass="19550">MIPISNYYLYVQNQTQNQCSTFLHHFNQTLNLFFLPSSGSRFLSHQTVDNCRRQEIREEESPVSKFDFKAYMLEKIGVVNQALDAAVPLRDPVKLYEAMRYSLLSQGKRICPIVCLASCRLVGGDESMALPSACALEMIHAMSLMHDDLPVWTTTIYAGAGPQTTWFSGNTFL</sequence>
<dbReference type="InterPro" id="IPR000092">
    <property type="entry name" value="Polyprenyl_synt"/>
</dbReference>
<dbReference type="PANTHER" id="PTHR43281:SF24">
    <property type="entry name" value="OS07G0580900 PROTEIN"/>
    <property type="match status" value="1"/>
</dbReference>
<comment type="cofactor">
    <cofactor evidence="1">
        <name>Mg(2+)</name>
        <dbReference type="ChEBI" id="CHEBI:18420"/>
    </cofactor>
</comment>
<keyword evidence="4" id="KW-0460">Magnesium</keyword>
<dbReference type="Gene3D" id="1.10.600.10">
    <property type="entry name" value="Farnesyl Diphosphate Synthase"/>
    <property type="match status" value="1"/>
</dbReference>
<dbReference type="Pfam" id="PF00348">
    <property type="entry name" value="polyprenyl_synt"/>
    <property type="match status" value="1"/>
</dbReference>
<proteinExistence type="inferred from homology"/>
<dbReference type="InterPro" id="IPR008949">
    <property type="entry name" value="Isoprenoid_synthase_dom_sf"/>
</dbReference>
<protein>
    <submittedName>
        <fullName evidence="5">Heterodimeric geranylgeranyl pyrophosphate synthase large subunit, chloroplastic</fullName>
    </submittedName>
</protein>
<comment type="similarity">
    <text evidence="2">Belongs to the FPP/GGPP synthase family.</text>
</comment>
<evidence type="ECO:0000256" key="4">
    <source>
        <dbReference type="ARBA" id="ARBA00022842"/>
    </source>
</evidence>
<reference evidence="5" key="1">
    <citation type="submission" date="2020-06" db="EMBL/GenBank/DDBJ databases">
        <authorList>
            <person name="Li T."/>
            <person name="Hu X."/>
            <person name="Zhang T."/>
            <person name="Song X."/>
            <person name="Zhang H."/>
            <person name="Dai N."/>
            <person name="Sheng W."/>
            <person name="Hou X."/>
            <person name="Wei L."/>
        </authorList>
    </citation>
    <scope>NUCLEOTIDE SEQUENCE</scope>
    <source>
        <strain evidence="5">G01</strain>
        <tissue evidence="5">Leaf</tissue>
    </source>
</reference>
<organism evidence="5">
    <name type="scientific">Sesamum angustifolium</name>
    <dbReference type="NCBI Taxonomy" id="2727405"/>
    <lineage>
        <taxon>Eukaryota</taxon>
        <taxon>Viridiplantae</taxon>
        <taxon>Streptophyta</taxon>
        <taxon>Embryophyta</taxon>
        <taxon>Tracheophyta</taxon>
        <taxon>Spermatophyta</taxon>
        <taxon>Magnoliopsida</taxon>
        <taxon>eudicotyledons</taxon>
        <taxon>Gunneridae</taxon>
        <taxon>Pentapetalae</taxon>
        <taxon>asterids</taxon>
        <taxon>lamiids</taxon>
        <taxon>Lamiales</taxon>
        <taxon>Pedaliaceae</taxon>
        <taxon>Sesamum</taxon>
    </lineage>
</organism>
<accession>A0AAW2NKZ9</accession>
<gene>
    <name evidence="5" type="ORF">Sangu_1220300</name>
</gene>
<dbReference type="SUPFAM" id="SSF48576">
    <property type="entry name" value="Terpenoid synthases"/>
    <property type="match status" value="1"/>
</dbReference>